<organism evidence="5 6">
    <name type="scientific">Psychroflexus maritimus</name>
    <dbReference type="NCBI Taxonomy" id="2714865"/>
    <lineage>
        <taxon>Bacteria</taxon>
        <taxon>Pseudomonadati</taxon>
        <taxon>Bacteroidota</taxon>
        <taxon>Flavobacteriia</taxon>
        <taxon>Flavobacteriales</taxon>
        <taxon>Flavobacteriaceae</taxon>
        <taxon>Psychroflexus</taxon>
    </lineage>
</organism>
<keyword evidence="1" id="KW-0813">Transport</keyword>
<dbReference type="InterPro" id="IPR027417">
    <property type="entry name" value="P-loop_NTPase"/>
</dbReference>
<keyword evidence="2" id="KW-0547">Nucleotide-binding</keyword>
<dbReference type="PANTHER" id="PTHR42734">
    <property type="entry name" value="METAL TRANSPORT SYSTEM ATP-BINDING PROTEIN TM_0124-RELATED"/>
    <property type="match status" value="1"/>
</dbReference>
<dbReference type="GO" id="GO:0016887">
    <property type="term" value="F:ATP hydrolysis activity"/>
    <property type="evidence" value="ECO:0007669"/>
    <property type="project" value="InterPro"/>
</dbReference>
<keyword evidence="3 5" id="KW-0067">ATP-binding</keyword>
<dbReference type="InterPro" id="IPR003439">
    <property type="entry name" value="ABC_transporter-like_ATP-bd"/>
</dbReference>
<accession>A0A967E7J5</accession>
<reference evidence="5" key="1">
    <citation type="submission" date="2020-03" db="EMBL/GenBank/DDBJ databases">
        <title>Psychroflexus Maritimus sp. nov., isolate from marine sediment.</title>
        <authorList>
            <person name="Zhong Y.-L."/>
        </authorList>
    </citation>
    <scope>NUCLEOTIDE SEQUENCE</scope>
    <source>
        <strain evidence="5">C1</strain>
    </source>
</reference>
<dbReference type="SMART" id="SM00382">
    <property type="entry name" value="AAA"/>
    <property type="match status" value="1"/>
</dbReference>
<dbReference type="Pfam" id="PF00005">
    <property type="entry name" value="ABC_tran"/>
    <property type="match status" value="1"/>
</dbReference>
<dbReference type="PROSITE" id="PS50893">
    <property type="entry name" value="ABC_TRANSPORTER_2"/>
    <property type="match status" value="1"/>
</dbReference>
<dbReference type="GO" id="GO:0005524">
    <property type="term" value="F:ATP binding"/>
    <property type="evidence" value="ECO:0007669"/>
    <property type="project" value="UniProtKB-KW"/>
</dbReference>
<protein>
    <submittedName>
        <fullName evidence="5">ABC transporter ATP-binding protein</fullName>
    </submittedName>
</protein>
<dbReference type="CDD" id="cd03214">
    <property type="entry name" value="ABC_Iron-Siderophores_B12_Hemin"/>
    <property type="match status" value="1"/>
</dbReference>
<evidence type="ECO:0000313" key="5">
    <source>
        <dbReference type="EMBL" id="NGZ90891.1"/>
    </source>
</evidence>
<dbReference type="FunFam" id="3.40.50.300:FF:000134">
    <property type="entry name" value="Iron-enterobactin ABC transporter ATP-binding protein"/>
    <property type="match status" value="1"/>
</dbReference>
<evidence type="ECO:0000259" key="4">
    <source>
        <dbReference type="PROSITE" id="PS50893"/>
    </source>
</evidence>
<dbReference type="InterPro" id="IPR050153">
    <property type="entry name" value="Metal_Ion_Import_ABC"/>
</dbReference>
<evidence type="ECO:0000256" key="3">
    <source>
        <dbReference type="ARBA" id="ARBA00022840"/>
    </source>
</evidence>
<dbReference type="SUPFAM" id="SSF52540">
    <property type="entry name" value="P-loop containing nucleoside triphosphate hydrolases"/>
    <property type="match status" value="1"/>
</dbReference>
<dbReference type="PANTHER" id="PTHR42734:SF21">
    <property type="entry name" value="IRON ABC TRANSPORTER, ATP-BINDING PROTEIN"/>
    <property type="match status" value="1"/>
</dbReference>
<keyword evidence="6" id="KW-1185">Reference proteome</keyword>
<dbReference type="AlphaFoldDB" id="A0A967E7J5"/>
<gene>
    <name evidence="5" type="ORF">G7034_11590</name>
</gene>
<dbReference type="Gene3D" id="3.40.50.300">
    <property type="entry name" value="P-loop containing nucleotide triphosphate hydrolases"/>
    <property type="match status" value="1"/>
</dbReference>
<dbReference type="InterPro" id="IPR003593">
    <property type="entry name" value="AAA+_ATPase"/>
</dbReference>
<comment type="caution">
    <text evidence="5">The sequence shown here is derived from an EMBL/GenBank/DDBJ whole genome shotgun (WGS) entry which is preliminary data.</text>
</comment>
<evidence type="ECO:0000256" key="2">
    <source>
        <dbReference type="ARBA" id="ARBA00022741"/>
    </source>
</evidence>
<sequence>MLKTSNLVVGYKNTKATQIILSDVNLSIESGKMIAIIGVNGSGKSTLLRSITGVQTPISGEVLINETNINQLNDKVLASKISLVLTNQHISKNLSVFELISLGRHPYTNWLGINNASDKKIILKAIEEVDLQSLKHKKCNELSDGQLQKVLLARAIAQNTPLIVLDEPTTHLDMYHKAQVLHLLKEVCVKTNKTVIFASHEINLAIQLCDQIILINQTKAVQGSPSALIKNGSFNELFPKDLIEFDPLSKSFRVANKRN</sequence>
<feature type="domain" description="ABC transporter" evidence="4">
    <location>
        <begin position="2"/>
        <end position="242"/>
    </location>
</feature>
<evidence type="ECO:0000313" key="6">
    <source>
        <dbReference type="Proteomes" id="UP000643701"/>
    </source>
</evidence>
<dbReference type="EMBL" id="JAANAS010000116">
    <property type="protein sequence ID" value="NGZ90891.1"/>
    <property type="molecule type" value="Genomic_DNA"/>
</dbReference>
<proteinExistence type="predicted"/>
<dbReference type="Proteomes" id="UP000643701">
    <property type="component" value="Unassembled WGS sequence"/>
</dbReference>
<evidence type="ECO:0000256" key="1">
    <source>
        <dbReference type="ARBA" id="ARBA00022448"/>
    </source>
</evidence>
<name>A0A967E7J5_9FLAO</name>